<keyword evidence="5" id="KW-1185">Reference proteome</keyword>
<feature type="region of interest" description="Disordered" evidence="1">
    <location>
        <begin position="64"/>
        <end position="129"/>
    </location>
</feature>
<protein>
    <submittedName>
        <fullName evidence="3">Uncharacterized protein</fullName>
    </submittedName>
</protein>
<reference evidence="3 5" key="1">
    <citation type="journal article" date="2021" name="bioRxiv">
        <title>Chromosome-scale and haplotype-resolved genome assembly of a tetraploid potato cultivar.</title>
        <authorList>
            <person name="Sun H."/>
            <person name="Jiao W.-B."/>
            <person name="Krause K."/>
            <person name="Campoy J.A."/>
            <person name="Goel M."/>
            <person name="Folz-Donahue K."/>
            <person name="Kukat C."/>
            <person name="Huettel B."/>
            <person name="Schneeberger K."/>
        </authorList>
    </citation>
    <scope>NUCLEOTIDE SEQUENCE [LARGE SCALE GENOMIC DNA]</scope>
    <source>
        <strain evidence="3">SolTubOtavaFocal</strain>
        <tissue evidence="3">Leaves</tissue>
    </source>
</reference>
<accession>A0ABQ7VJ08</accession>
<gene>
    <name evidence="4" type="ORF">KY290_011750</name>
    <name evidence="3" type="ORF">KY290_019386</name>
    <name evidence="2" type="ORF">KY290_026297</name>
</gene>
<proteinExistence type="predicted"/>
<evidence type="ECO:0000313" key="4">
    <source>
        <dbReference type="EMBL" id="KAH0774613.1"/>
    </source>
</evidence>
<dbReference type="EMBL" id="JAIVGD010000005">
    <property type="protein sequence ID" value="KAH0774613.1"/>
    <property type="molecule type" value="Genomic_DNA"/>
</dbReference>
<evidence type="ECO:0000313" key="2">
    <source>
        <dbReference type="EMBL" id="KAH0756027.1"/>
    </source>
</evidence>
<name>A0ABQ7VJ08_SOLTU</name>
<evidence type="ECO:0000313" key="5">
    <source>
        <dbReference type="Proteomes" id="UP000826656"/>
    </source>
</evidence>
<dbReference type="Proteomes" id="UP000826656">
    <property type="component" value="Unassembled WGS sequence"/>
</dbReference>
<evidence type="ECO:0000256" key="1">
    <source>
        <dbReference type="SAM" id="MobiDB-lite"/>
    </source>
</evidence>
<organism evidence="3 5">
    <name type="scientific">Solanum tuberosum</name>
    <name type="common">Potato</name>
    <dbReference type="NCBI Taxonomy" id="4113"/>
    <lineage>
        <taxon>Eukaryota</taxon>
        <taxon>Viridiplantae</taxon>
        <taxon>Streptophyta</taxon>
        <taxon>Embryophyta</taxon>
        <taxon>Tracheophyta</taxon>
        <taxon>Spermatophyta</taxon>
        <taxon>Magnoliopsida</taxon>
        <taxon>eudicotyledons</taxon>
        <taxon>Gunneridae</taxon>
        <taxon>Pentapetalae</taxon>
        <taxon>asterids</taxon>
        <taxon>lamiids</taxon>
        <taxon>Solanales</taxon>
        <taxon>Solanaceae</taxon>
        <taxon>Solanoideae</taxon>
        <taxon>Solaneae</taxon>
        <taxon>Solanum</taxon>
    </lineage>
</organism>
<dbReference type="EMBL" id="JAIVGD010000018">
    <property type="protein sequence ID" value="KAH0756027.1"/>
    <property type="molecule type" value="Genomic_DNA"/>
</dbReference>
<comment type="caution">
    <text evidence="3">The sequence shown here is derived from an EMBL/GenBank/DDBJ whole genome shotgun (WGS) entry which is preliminary data.</text>
</comment>
<dbReference type="EMBL" id="JAIVGD010000013">
    <property type="protein sequence ID" value="KAH0763313.1"/>
    <property type="molecule type" value="Genomic_DNA"/>
</dbReference>
<feature type="compositionally biased region" description="Basic and acidic residues" evidence="1">
    <location>
        <begin position="64"/>
        <end position="77"/>
    </location>
</feature>
<evidence type="ECO:0000313" key="3">
    <source>
        <dbReference type="EMBL" id="KAH0763313.1"/>
    </source>
</evidence>
<sequence length="129" mass="14035">MILNTLSKLGKSVRKGGTKKALLRVAGCINLFLSQERGQYALRSLGYSTDRNRGLFPQLKENLKQDRKQNKIEERKATRLKPRSGVKPFSEGAGLADGNGISGNAVKGEGAKEANSNEESFRGVTPSRS</sequence>